<dbReference type="Proteomes" id="UP000186666">
    <property type="component" value="Unassembled WGS sequence"/>
</dbReference>
<sequence>MYNLTHAQKRIWYNEKLHDEATMYNLFGTVRIRTDIHYASLMESIHIFIERNDGVRIRIDENNGKPEQYFHPYNRKAIDFFDFSEYEDPYRKFEEWVDEERKKPFTFSNADLFYFAMFKLSSGEGGYIGKFHHIIADGWSLQLVGEQIASVYTSLMNGEPIIRDGNYTYKDYIIQENNYLQSKRFLKNKEFWNRTFATLPNNMESNKNNRLESSRVSFKVDERTSNEIKRFVKSGDMTVNSLFVSALLVYLWFTTGETEQIIGMPVMNRTGKKDKNTFGMFTSTMPFRSEMNDTDQIQHFIQRVHSDLAKCYYHQRYPYDLLVNDLRLSHLGRDSLFNISVNFYNTAFRHLFDSCSYETREVFNGKQPYKLQLVIRDWVDDGYVLDFDYKEEEYDSKTIERAYKHILNIVSYMMKYPQRRVNDIEMLDRDEIDLLTEKFSSDPTYPLSRSVSQLFEEQAELNGDKVACYFENGTMSYKELNEKANRAARLLIKKGVTHDVSVAIIGNHSIKLIVAMLAVLKAGGAYIPIDPHFPANRIQYILEDSRAQLAITNGLAGEAIHFDGEIIDLSDEPTYSEEDGSNVPSISTPESLAYIMYTSGSTGNPKGVMVLQKGLVNYLWWAQKRYLQQDDVFAVYSSISFDLTVTSIFTPLISGGQLKIFNAVDDAEFVLFQIMKDTETTVVKLTPAHLALILESGIRHTNVKKLIVGGEDLKVGLAYQIYKQFDCEITIYNEYGPTETVVGCLIHQYDEHTDTGHSVPIGLPIDNVSIYILNKSLKPVPVGVVGEVYVAGPGVARGYLGKAELTKERFVLNPFAKGERMYKTGDLAMWLESQLVGYVGRADNQVKIRGYRIELGEIEGLLSQYPGISNSVLTVVENRAGTKHLCAYYCSNEEMHRESLNDFLYAHLPAHMIPQFIYRLDAMPLTSNGKIDTKKLPLPDFSGESRAIELPRSEMERVLANVWGEVFGSATIGVHEDYYSLGGDSIKAIQIVSQLNVRGITTNVRDIMRYRTISELSEHVQANGGFTDNRLVEGYVLPTPIMQWYMSKGSRTKPYTQSVLLVLKQPMDVALLERSFEFIIRHHDSFRINKSRNETLYYNNSLVGLPFKLIAFDLSSVNADWHYHKYIQIYEEVKGQVSLDGKFPISAALLDYGRNIKKLLVTAHHLTVDGISWRIIIDDLIHVYKSLLEGKDASLPSKTVSFQKFSQEMMKYSKESNVTKEIGFWNENQRTESSFFNKAKSNASTTHALNFDFIEERFDVETTAKLLTAASSNDQIQPAEILLTALAMGMKEWAGGDEYVYEIETHGRHLENIDVSRTVGWFTAIYPLKIRVATNAIAIVLAEVKERVRGVPNKGLGYGILKHELKLLNESEDRAIRFNYLGQFDFHGPVLEFFDIAEDINGFMDRDGQLSAPIEVNSAIINNALSISLKYSTGMFSKGEIERLLNIYLHHIRSIIQYTNKRLKEYHFTPSDFSSASITKEDIDILFE</sequence>
<dbReference type="SUPFAM" id="SSF52777">
    <property type="entry name" value="CoA-dependent acyltransferases"/>
    <property type="match status" value="4"/>
</dbReference>
<keyword evidence="8" id="KW-0511">Multifunctional enzyme</keyword>
<evidence type="ECO:0000259" key="9">
    <source>
        <dbReference type="PROSITE" id="PS50075"/>
    </source>
</evidence>
<dbReference type="SUPFAM" id="SSF47336">
    <property type="entry name" value="ACP-like"/>
    <property type="match status" value="1"/>
</dbReference>
<evidence type="ECO:0000256" key="1">
    <source>
        <dbReference type="ARBA" id="ARBA00001957"/>
    </source>
</evidence>
<keyword evidence="5" id="KW-0436">Ligase</keyword>
<dbReference type="EMBL" id="FTNK01000008">
    <property type="protein sequence ID" value="SIR17070.1"/>
    <property type="molecule type" value="Genomic_DNA"/>
</dbReference>
<dbReference type="InterPro" id="IPR009081">
    <property type="entry name" value="PP-bd_ACP"/>
</dbReference>
<keyword evidence="3" id="KW-0596">Phosphopantetheine</keyword>
<gene>
    <name evidence="10" type="ORF">SAMN05421578_10815</name>
</gene>
<dbReference type="Gene3D" id="3.40.50.980">
    <property type="match status" value="2"/>
</dbReference>
<dbReference type="Gene3D" id="2.30.38.10">
    <property type="entry name" value="Luciferase, Domain 3"/>
    <property type="match status" value="1"/>
</dbReference>
<dbReference type="NCBIfam" id="TIGR01720">
    <property type="entry name" value="NRPS-para261"/>
    <property type="match status" value="1"/>
</dbReference>
<evidence type="ECO:0000256" key="6">
    <source>
        <dbReference type="ARBA" id="ARBA00022737"/>
    </source>
</evidence>
<dbReference type="Gene3D" id="1.10.1200.10">
    <property type="entry name" value="ACP-like"/>
    <property type="match status" value="1"/>
</dbReference>
<evidence type="ECO:0000256" key="8">
    <source>
        <dbReference type="ARBA" id="ARBA00023268"/>
    </source>
</evidence>
<dbReference type="InterPro" id="IPR010071">
    <property type="entry name" value="AA_adenyl_dom"/>
</dbReference>
<dbReference type="InterPro" id="IPR001242">
    <property type="entry name" value="Condensation_dom"/>
</dbReference>
<dbReference type="PROSITE" id="PS00012">
    <property type="entry name" value="PHOSPHOPANTETHEINE"/>
    <property type="match status" value="1"/>
</dbReference>
<dbReference type="PANTHER" id="PTHR45527:SF1">
    <property type="entry name" value="FATTY ACID SYNTHASE"/>
    <property type="match status" value="1"/>
</dbReference>
<dbReference type="InterPro" id="IPR010060">
    <property type="entry name" value="NRPS_synth"/>
</dbReference>
<proteinExistence type="inferred from homology"/>
<evidence type="ECO:0000256" key="3">
    <source>
        <dbReference type="ARBA" id="ARBA00022450"/>
    </source>
</evidence>
<comment type="similarity">
    <text evidence="2">Belongs to the ATP-dependent AMP-binding enzyme family.</text>
</comment>
<dbReference type="PROSITE" id="PS50075">
    <property type="entry name" value="CARRIER"/>
    <property type="match status" value="1"/>
</dbReference>
<evidence type="ECO:0000256" key="5">
    <source>
        <dbReference type="ARBA" id="ARBA00022598"/>
    </source>
</evidence>
<dbReference type="Pfam" id="PF00668">
    <property type="entry name" value="Condensation"/>
    <property type="match status" value="2"/>
</dbReference>
<keyword evidence="6" id="KW-0677">Repeat</keyword>
<dbReference type="Pfam" id="PF00550">
    <property type="entry name" value="PP-binding"/>
    <property type="match status" value="1"/>
</dbReference>
<dbReference type="InterPro" id="IPR036736">
    <property type="entry name" value="ACP-like_sf"/>
</dbReference>
<dbReference type="InterPro" id="IPR000873">
    <property type="entry name" value="AMP-dep_synth/lig_dom"/>
</dbReference>
<dbReference type="Gene3D" id="3.30.559.30">
    <property type="entry name" value="Nonribosomal peptide synthetase, condensation domain"/>
    <property type="match status" value="2"/>
</dbReference>
<dbReference type="NCBIfam" id="TIGR01733">
    <property type="entry name" value="AA-adenyl-dom"/>
    <property type="match status" value="1"/>
</dbReference>
<keyword evidence="11" id="KW-1185">Reference proteome</keyword>
<organism evidence="10 11">
    <name type="scientific">Paenibacillus macquariensis</name>
    <dbReference type="NCBI Taxonomy" id="948756"/>
    <lineage>
        <taxon>Bacteria</taxon>
        <taxon>Bacillati</taxon>
        <taxon>Bacillota</taxon>
        <taxon>Bacilli</taxon>
        <taxon>Bacillales</taxon>
        <taxon>Paenibacillaceae</taxon>
        <taxon>Paenibacillus</taxon>
    </lineage>
</organism>
<evidence type="ECO:0000313" key="11">
    <source>
        <dbReference type="Proteomes" id="UP000186666"/>
    </source>
</evidence>
<name>A0ABY1K2I6_9BACL</name>
<dbReference type="Pfam" id="PF00501">
    <property type="entry name" value="AMP-binding"/>
    <property type="match status" value="1"/>
</dbReference>
<dbReference type="Gene3D" id="3.30.559.10">
    <property type="entry name" value="Chloramphenicol acetyltransferase-like domain"/>
    <property type="match status" value="2"/>
</dbReference>
<evidence type="ECO:0000256" key="7">
    <source>
        <dbReference type="ARBA" id="ARBA00023194"/>
    </source>
</evidence>
<dbReference type="Gene3D" id="3.30.300.30">
    <property type="match status" value="1"/>
</dbReference>
<dbReference type="PANTHER" id="PTHR45527">
    <property type="entry name" value="NONRIBOSOMAL PEPTIDE SYNTHETASE"/>
    <property type="match status" value="1"/>
</dbReference>
<keyword evidence="4" id="KW-0597">Phosphoprotein</keyword>
<evidence type="ECO:0000256" key="2">
    <source>
        <dbReference type="ARBA" id="ARBA00006432"/>
    </source>
</evidence>
<comment type="caution">
    <text evidence="10">The sequence shown here is derived from an EMBL/GenBank/DDBJ whole genome shotgun (WGS) entry which is preliminary data.</text>
</comment>
<evidence type="ECO:0000313" key="10">
    <source>
        <dbReference type="EMBL" id="SIR17070.1"/>
    </source>
</evidence>
<evidence type="ECO:0000256" key="4">
    <source>
        <dbReference type="ARBA" id="ARBA00022553"/>
    </source>
</evidence>
<dbReference type="RefSeq" id="WP_068579244.1">
    <property type="nucleotide sequence ID" value="NZ_FTNK01000008.1"/>
</dbReference>
<protein>
    <submittedName>
        <fullName evidence="10">Non-ribosomal peptide synthase domain TIGR01720/amino acid adenylation domain-containing protein</fullName>
    </submittedName>
</protein>
<keyword evidence="7" id="KW-0045">Antibiotic biosynthesis</keyword>
<feature type="domain" description="Carrier" evidence="9">
    <location>
        <begin position="950"/>
        <end position="1024"/>
    </location>
</feature>
<dbReference type="SUPFAM" id="SSF56801">
    <property type="entry name" value="Acetyl-CoA synthetase-like"/>
    <property type="match status" value="1"/>
</dbReference>
<accession>A0ABY1K2I6</accession>
<reference evidence="10 11" key="1">
    <citation type="submission" date="2017-01" db="EMBL/GenBank/DDBJ databases">
        <authorList>
            <person name="Varghese N."/>
            <person name="Submissions S."/>
        </authorList>
    </citation>
    <scope>NUCLEOTIDE SEQUENCE [LARGE SCALE GENOMIC DNA]</scope>
    <source>
        <strain evidence="10 11">ATCC 23464</strain>
    </source>
</reference>
<dbReference type="InterPro" id="IPR045851">
    <property type="entry name" value="AMP-bd_C_sf"/>
</dbReference>
<dbReference type="PROSITE" id="PS00455">
    <property type="entry name" value="AMP_BINDING"/>
    <property type="match status" value="1"/>
</dbReference>
<dbReference type="InterPro" id="IPR006162">
    <property type="entry name" value="Ppantetheine_attach_site"/>
</dbReference>
<dbReference type="InterPro" id="IPR020845">
    <property type="entry name" value="AMP-binding_CS"/>
</dbReference>
<dbReference type="InterPro" id="IPR023213">
    <property type="entry name" value="CAT-like_dom_sf"/>
</dbReference>
<comment type="cofactor">
    <cofactor evidence="1">
        <name>pantetheine 4'-phosphate</name>
        <dbReference type="ChEBI" id="CHEBI:47942"/>
    </cofactor>
</comment>